<evidence type="ECO:0000313" key="1">
    <source>
        <dbReference type="EMBL" id="JAH89537.1"/>
    </source>
</evidence>
<proteinExistence type="predicted"/>
<sequence length="58" mass="6613">MKYRQYLACCQFRYSVRAVSQVSEICWLSSLEVASMLVDYASSIACRVPASKNFNQPI</sequence>
<name>A0A0E9WGP6_ANGAN</name>
<reference evidence="1" key="2">
    <citation type="journal article" date="2015" name="Fish Shellfish Immunol.">
        <title>Early steps in the European eel (Anguilla anguilla)-Vibrio vulnificus interaction in the gills: Role of the RtxA13 toxin.</title>
        <authorList>
            <person name="Callol A."/>
            <person name="Pajuelo D."/>
            <person name="Ebbesson L."/>
            <person name="Teles M."/>
            <person name="MacKenzie S."/>
            <person name="Amaro C."/>
        </authorList>
    </citation>
    <scope>NUCLEOTIDE SEQUENCE</scope>
</reference>
<accession>A0A0E9WGP6</accession>
<protein>
    <submittedName>
        <fullName evidence="1">Uncharacterized protein</fullName>
    </submittedName>
</protein>
<reference evidence="1" key="1">
    <citation type="submission" date="2014-11" db="EMBL/GenBank/DDBJ databases">
        <authorList>
            <person name="Amaro Gonzalez C."/>
        </authorList>
    </citation>
    <scope>NUCLEOTIDE SEQUENCE</scope>
</reference>
<dbReference type="AlphaFoldDB" id="A0A0E9WGP6"/>
<dbReference type="EMBL" id="GBXM01019040">
    <property type="protein sequence ID" value="JAH89537.1"/>
    <property type="molecule type" value="Transcribed_RNA"/>
</dbReference>
<organism evidence="1">
    <name type="scientific">Anguilla anguilla</name>
    <name type="common">European freshwater eel</name>
    <name type="synonym">Muraena anguilla</name>
    <dbReference type="NCBI Taxonomy" id="7936"/>
    <lineage>
        <taxon>Eukaryota</taxon>
        <taxon>Metazoa</taxon>
        <taxon>Chordata</taxon>
        <taxon>Craniata</taxon>
        <taxon>Vertebrata</taxon>
        <taxon>Euteleostomi</taxon>
        <taxon>Actinopterygii</taxon>
        <taxon>Neopterygii</taxon>
        <taxon>Teleostei</taxon>
        <taxon>Anguilliformes</taxon>
        <taxon>Anguillidae</taxon>
        <taxon>Anguilla</taxon>
    </lineage>
</organism>